<dbReference type="KEGG" id="fiy:BN1229_v1_3457"/>
<dbReference type="OrthoDB" id="7570189at2"/>
<dbReference type="Pfam" id="PF05521">
    <property type="entry name" value="Phage_HCP"/>
    <property type="match status" value="1"/>
</dbReference>
<dbReference type="InterPro" id="IPR038666">
    <property type="entry name" value="SSP1_head-tail_sf"/>
</dbReference>
<dbReference type="InterPro" id="IPR008767">
    <property type="entry name" value="Phage_SPP1_head-tail_adaptor"/>
</dbReference>
<dbReference type="NCBIfam" id="TIGR01563">
    <property type="entry name" value="gp16_SPP1"/>
    <property type="match status" value="1"/>
</dbReference>
<protein>
    <submittedName>
        <fullName evidence="1">Head-tail adaptor protein</fullName>
    </submittedName>
</protein>
<dbReference type="EMBL" id="LN829119">
    <property type="protein sequence ID" value="CPR22024.1"/>
    <property type="molecule type" value="Genomic_DNA"/>
</dbReference>
<keyword evidence="2" id="KW-1185">Reference proteome</keyword>
<accession>A0A0D6JJ64</accession>
<reference evidence="2" key="1">
    <citation type="submission" date="2015-02" db="EMBL/GenBank/DDBJ databases">
        <authorList>
            <person name="Chooi Y.-H."/>
        </authorList>
    </citation>
    <scope>NUCLEOTIDE SEQUENCE [LARGE SCALE GENOMIC DNA]</scope>
    <source>
        <strain evidence="2">strain Y</strain>
    </source>
</reference>
<gene>
    <name evidence="1" type="ORF">YBN1229_v1_3457</name>
</gene>
<proteinExistence type="predicted"/>
<dbReference type="RefSeq" id="WP_046478363.1">
    <property type="nucleotide sequence ID" value="NZ_LN829118.1"/>
</dbReference>
<name>A0A0D6JJ64_9HYPH</name>
<evidence type="ECO:0000313" key="1">
    <source>
        <dbReference type="EMBL" id="CPR22024.1"/>
    </source>
</evidence>
<dbReference type="AlphaFoldDB" id="A0A0D6JJ64"/>
<dbReference type="KEGG" id="fil:BN1229_v1_2458"/>
<organism evidence="1 2">
    <name type="scientific">Candidatus Filomicrobium marinum</name>
    <dbReference type="NCBI Taxonomy" id="1608628"/>
    <lineage>
        <taxon>Bacteria</taxon>
        <taxon>Pseudomonadati</taxon>
        <taxon>Pseudomonadota</taxon>
        <taxon>Alphaproteobacteria</taxon>
        <taxon>Hyphomicrobiales</taxon>
        <taxon>Hyphomicrobiaceae</taxon>
        <taxon>Filomicrobium</taxon>
    </lineage>
</organism>
<dbReference type="Proteomes" id="UP000033187">
    <property type="component" value="Chromosome 1"/>
</dbReference>
<evidence type="ECO:0000313" key="2">
    <source>
        <dbReference type="Proteomes" id="UP000033187"/>
    </source>
</evidence>
<sequence>MTRGGDVRIGDLRQRVGIERVVRVTDGGGGAEEEWDMVAEVWAAVMPLTGTERVEADAVNGNVSHEIWMRYRPDVAPDMRLRLGPRLFDVRAVMDVEERRRFLRCLCEERDL</sequence>
<dbReference type="Gene3D" id="2.40.10.270">
    <property type="entry name" value="Bacteriophage SPP1 head-tail adaptor protein"/>
    <property type="match status" value="1"/>
</dbReference>